<feature type="transmembrane region" description="Helical" evidence="8">
    <location>
        <begin position="81"/>
        <end position="100"/>
    </location>
</feature>
<evidence type="ECO:0000313" key="10">
    <source>
        <dbReference type="Proteomes" id="UP000234545"/>
    </source>
</evidence>
<accession>A0A2I1I3P6</accession>
<evidence type="ECO:0000256" key="4">
    <source>
        <dbReference type="ARBA" id="ARBA00022475"/>
    </source>
</evidence>
<proteinExistence type="inferred from homology"/>
<dbReference type="EMBL" id="PKKJ01000015">
    <property type="protein sequence ID" value="PKY65757.1"/>
    <property type="molecule type" value="Genomic_DNA"/>
</dbReference>
<dbReference type="PANTHER" id="PTHR30047">
    <property type="entry name" value="HIGH-AFFINITY CHOLINE TRANSPORT PROTEIN-RELATED"/>
    <property type="match status" value="1"/>
</dbReference>
<evidence type="ECO:0000256" key="7">
    <source>
        <dbReference type="ARBA" id="ARBA00023136"/>
    </source>
</evidence>
<keyword evidence="4" id="KW-1003">Cell membrane</keyword>
<evidence type="ECO:0000256" key="1">
    <source>
        <dbReference type="ARBA" id="ARBA00004651"/>
    </source>
</evidence>
<dbReference type="AlphaFoldDB" id="A0A2I1I3P6"/>
<dbReference type="NCBIfam" id="TIGR00842">
    <property type="entry name" value="bcct"/>
    <property type="match status" value="1"/>
</dbReference>
<evidence type="ECO:0000256" key="3">
    <source>
        <dbReference type="ARBA" id="ARBA00022448"/>
    </source>
</evidence>
<keyword evidence="7 8" id="KW-0472">Membrane</keyword>
<feature type="transmembrane region" description="Helical" evidence="8">
    <location>
        <begin position="478"/>
        <end position="499"/>
    </location>
</feature>
<dbReference type="GO" id="GO:0005886">
    <property type="term" value="C:plasma membrane"/>
    <property type="evidence" value="ECO:0007669"/>
    <property type="project" value="UniProtKB-SubCell"/>
</dbReference>
<dbReference type="NCBIfam" id="NF007399">
    <property type="entry name" value="PRK09928.1"/>
    <property type="match status" value="1"/>
</dbReference>
<feature type="transmembrane region" description="Helical" evidence="8">
    <location>
        <begin position="376"/>
        <end position="396"/>
    </location>
</feature>
<sequence length="727" mass="78646">MSSPDISAKTKSSSCDPTPIVTLETSDLTGDVQGVKPSLNVTVFGISAVVILAVSLASIFAPNTVQSLFDATVTWTSKWFGWFYILLITAAIVFVIVLALTRFGNIKLGPNNSTPDFSTFSWAAMLFAAGIGTSIMFYAIAEPVGQYIAPPTGEGETIEAARQAVTWTLFHYGISGWALYGLVGIALGYFAYRKHDRLTVRSTLRPLLGDKIDGIFGDIIDMFALVGGVFGIAASLGIGVVQLNVGLTIIFGIPQGLVAQIGLVSLSVIMATVSAVSGVDKGVRMLSSINVFLAMFLALWVLITGNTTFLLDALVANVGDFVTQFPVLTLETFPYQRPDEWMNAWTLFFWAWWITWAAFVGMFLARISRGRTIRQFVIGTLILPFTYVLVWVSIFGNSAIDLIRSGNVAFTKIAYATPEGGLYALLDALPLGKILIAIALFVGVLFYVTSSDSGALVMANLSMRNLPDRQDGVAWLRVFWATLTGALTITMLLAGGISILQQATIVMALPFSFVLILIAAALWKALRSEASKATARTHAITSGLISMSGTAAGRVRLSWQDRLSRTFDAVSPTRAKRALDNRVVPALEAVGTRLQEEGLVSEILIEGSEAHDPDDDRRFLGRASLVVSATPEVMEQLVARLLDVPISGATIDAESFRYVVRMVVMPVPTFGATLSDEDDTTVRLEVRPHGGGQGYDIMNWTADQVAHDVLDHFERWVEYLGATSTVE</sequence>
<dbReference type="Proteomes" id="UP000234545">
    <property type="component" value="Unassembled WGS sequence"/>
</dbReference>
<keyword evidence="5 8" id="KW-0812">Transmembrane</keyword>
<protein>
    <submittedName>
        <fullName evidence="9">High-affinity choline transporter BetT</fullName>
    </submittedName>
</protein>
<comment type="caution">
    <text evidence="9">The sequence shown here is derived from an EMBL/GenBank/DDBJ whole genome shotgun (WGS) entry which is preliminary data.</text>
</comment>
<feature type="transmembrane region" description="Helical" evidence="8">
    <location>
        <begin position="505"/>
        <end position="526"/>
    </location>
</feature>
<dbReference type="InterPro" id="IPR000060">
    <property type="entry name" value="BCCT_transptr"/>
</dbReference>
<feature type="transmembrane region" description="Helical" evidence="8">
    <location>
        <begin position="41"/>
        <end position="61"/>
    </location>
</feature>
<comment type="subcellular location">
    <subcellularLocation>
        <location evidence="1">Cell membrane</location>
        <topology evidence="1">Multi-pass membrane protein</topology>
    </subcellularLocation>
</comment>
<feature type="transmembrane region" description="Helical" evidence="8">
    <location>
        <begin position="344"/>
        <end position="364"/>
    </location>
</feature>
<feature type="transmembrane region" description="Helical" evidence="8">
    <location>
        <begin position="120"/>
        <end position="141"/>
    </location>
</feature>
<gene>
    <name evidence="9" type="ORF">CYJ25_07945</name>
</gene>
<comment type="similarity">
    <text evidence="2">Belongs to the BCCT transporter (TC 2.A.15) family.</text>
</comment>
<feature type="transmembrane region" description="Helical" evidence="8">
    <location>
        <begin position="223"/>
        <end position="251"/>
    </location>
</feature>
<keyword evidence="6 8" id="KW-1133">Transmembrane helix</keyword>
<dbReference type="PANTHER" id="PTHR30047:SF7">
    <property type="entry name" value="HIGH-AFFINITY CHOLINE TRANSPORT PROTEIN"/>
    <property type="match status" value="1"/>
</dbReference>
<dbReference type="OrthoDB" id="9775735at2"/>
<feature type="transmembrane region" description="Helical" evidence="8">
    <location>
        <begin position="169"/>
        <end position="192"/>
    </location>
</feature>
<evidence type="ECO:0000256" key="5">
    <source>
        <dbReference type="ARBA" id="ARBA00022692"/>
    </source>
</evidence>
<dbReference type="GO" id="GO:0022857">
    <property type="term" value="F:transmembrane transporter activity"/>
    <property type="evidence" value="ECO:0007669"/>
    <property type="project" value="InterPro"/>
</dbReference>
<name>A0A2I1I3P6_9ACTO</name>
<feature type="transmembrane region" description="Helical" evidence="8">
    <location>
        <begin position="291"/>
        <end position="311"/>
    </location>
</feature>
<reference evidence="9 10" key="1">
    <citation type="submission" date="2017-12" db="EMBL/GenBank/DDBJ databases">
        <title>Phylogenetic diversity of female urinary microbiome.</title>
        <authorList>
            <person name="Thomas-White K."/>
            <person name="Wolfe A.J."/>
        </authorList>
    </citation>
    <scope>NUCLEOTIDE SEQUENCE [LARGE SCALE GENOMIC DNA]</scope>
    <source>
        <strain evidence="9 10">UMB0250</strain>
    </source>
</reference>
<evidence type="ECO:0000256" key="2">
    <source>
        <dbReference type="ARBA" id="ARBA00005658"/>
    </source>
</evidence>
<dbReference type="Pfam" id="PF02028">
    <property type="entry name" value="BCCT"/>
    <property type="match status" value="1"/>
</dbReference>
<feature type="transmembrane region" description="Helical" evidence="8">
    <location>
        <begin position="257"/>
        <end position="279"/>
    </location>
</feature>
<dbReference type="InterPro" id="IPR018093">
    <property type="entry name" value="BCCT_CS"/>
</dbReference>
<dbReference type="PROSITE" id="PS01303">
    <property type="entry name" value="BCCT"/>
    <property type="match status" value="1"/>
</dbReference>
<feature type="transmembrane region" description="Helical" evidence="8">
    <location>
        <begin position="434"/>
        <end position="457"/>
    </location>
</feature>
<evidence type="ECO:0000313" key="9">
    <source>
        <dbReference type="EMBL" id="PKY65757.1"/>
    </source>
</evidence>
<evidence type="ECO:0000256" key="6">
    <source>
        <dbReference type="ARBA" id="ARBA00022989"/>
    </source>
</evidence>
<evidence type="ECO:0000256" key="8">
    <source>
        <dbReference type="SAM" id="Phobius"/>
    </source>
</evidence>
<organism evidence="9 10">
    <name type="scientific">Schaalia turicensis</name>
    <dbReference type="NCBI Taxonomy" id="131111"/>
    <lineage>
        <taxon>Bacteria</taxon>
        <taxon>Bacillati</taxon>
        <taxon>Actinomycetota</taxon>
        <taxon>Actinomycetes</taxon>
        <taxon>Actinomycetales</taxon>
        <taxon>Actinomycetaceae</taxon>
        <taxon>Schaalia</taxon>
    </lineage>
</organism>
<keyword evidence="3" id="KW-0813">Transport</keyword>
<dbReference type="RefSeq" id="WP_101628617.1">
    <property type="nucleotide sequence ID" value="NZ_PKKJ01000015.1"/>
</dbReference>